<evidence type="ECO:0000256" key="6">
    <source>
        <dbReference type="ARBA" id="ARBA00022801"/>
    </source>
</evidence>
<feature type="binding site" evidence="13">
    <location>
        <position position="380"/>
    </location>
    <ligand>
        <name>Zn(2+)</name>
        <dbReference type="ChEBI" id="CHEBI:29105"/>
        <label>2</label>
    </ligand>
</feature>
<keyword evidence="6" id="KW-0378">Hydrolase</keyword>
<evidence type="ECO:0000256" key="5">
    <source>
        <dbReference type="ARBA" id="ARBA00022723"/>
    </source>
</evidence>
<keyword evidence="17" id="KW-1185">Reference proteome</keyword>
<evidence type="ECO:0000256" key="15">
    <source>
        <dbReference type="SAM" id="SignalP"/>
    </source>
</evidence>
<feature type="binding site" evidence="13">
    <location>
        <position position="453"/>
    </location>
    <ligand>
        <name>Zn(2+)</name>
        <dbReference type="ChEBI" id="CHEBI:29105"/>
        <label>2</label>
    </ligand>
</feature>
<dbReference type="EMBL" id="JFKA01000004">
    <property type="protein sequence ID" value="OSQ38292.1"/>
    <property type="molecule type" value="Genomic_DNA"/>
</dbReference>
<dbReference type="Proteomes" id="UP000193391">
    <property type="component" value="Unassembled WGS sequence"/>
</dbReference>
<feature type="chain" id="PRO_5012960331" evidence="15">
    <location>
        <begin position="22"/>
        <end position="495"/>
    </location>
</feature>
<dbReference type="FunFam" id="3.40.720.10:FF:000008">
    <property type="entry name" value="Alkaline phosphatase"/>
    <property type="match status" value="1"/>
</dbReference>
<organism evidence="16 17">
    <name type="scientific">Thalassospira mesophila</name>
    <dbReference type="NCBI Taxonomy" id="1293891"/>
    <lineage>
        <taxon>Bacteria</taxon>
        <taxon>Pseudomonadati</taxon>
        <taxon>Pseudomonadota</taxon>
        <taxon>Alphaproteobacteria</taxon>
        <taxon>Rhodospirillales</taxon>
        <taxon>Thalassospiraceae</taxon>
        <taxon>Thalassospira</taxon>
    </lineage>
</organism>
<evidence type="ECO:0000256" key="13">
    <source>
        <dbReference type="PIRSR" id="PIRSR601952-2"/>
    </source>
</evidence>
<comment type="subcellular location">
    <subcellularLocation>
        <location evidence="1">Cell membrane</location>
        <topology evidence="1">Lipid-anchor</topology>
        <topology evidence="1">GPI-anchor</topology>
    </subcellularLocation>
</comment>
<dbReference type="PANTHER" id="PTHR11596:SF5">
    <property type="entry name" value="ALKALINE PHOSPHATASE"/>
    <property type="match status" value="1"/>
</dbReference>
<gene>
    <name evidence="16" type="ORF">TMES_10410</name>
</gene>
<feature type="binding site" evidence="13">
    <location>
        <position position="62"/>
    </location>
    <ligand>
        <name>Zn(2+)</name>
        <dbReference type="ChEBI" id="CHEBI:29105"/>
        <label>2</label>
    </ligand>
</feature>
<feature type="binding site" evidence="13">
    <location>
        <position position="379"/>
    </location>
    <ligand>
        <name>Zn(2+)</name>
        <dbReference type="ChEBI" id="CHEBI:29105"/>
        <label>2</label>
    </ligand>
</feature>
<name>A0A1Y2KZX6_9PROT</name>
<dbReference type="OrthoDB" id="9794455at2"/>
<keyword evidence="8 13" id="KW-0460">Magnesium</keyword>
<keyword evidence="10" id="KW-0325">Glycoprotein</keyword>
<evidence type="ECO:0000313" key="17">
    <source>
        <dbReference type="Proteomes" id="UP000193391"/>
    </source>
</evidence>
<evidence type="ECO:0000256" key="3">
    <source>
        <dbReference type="ARBA" id="ARBA00022553"/>
    </source>
</evidence>
<evidence type="ECO:0000256" key="14">
    <source>
        <dbReference type="RuleBase" id="RU003946"/>
    </source>
</evidence>
<comment type="similarity">
    <text evidence="14">Belongs to the alkaline phosphatase family.</text>
</comment>
<keyword evidence="11" id="KW-0449">Lipoprotein</keyword>
<evidence type="ECO:0000256" key="1">
    <source>
        <dbReference type="ARBA" id="ARBA00004609"/>
    </source>
</evidence>
<evidence type="ECO:0000256" key="4">
    <source>
        <dbReference type="ARBA" id="ARBA00022622"/>
    </source>
</evidence>
<dbReference type="AlphaFoldDB" id="A0A1Y2KZX6"/>
<dbReference type="Pfam" id="PF00245">
    <property type="entry name" value="Alk_phosphatase"/>
    <property type="match status" value="1"/>
</dbReference>
<accession>A0A1Y2KZX6</accession>
<keyword evidence="15" id="KW-0732">Signal</keyword>
<keyword evidence="9" id="KW-0472">Membrane</keyword>
<sequence>MKRVLWATALASSMCSTAAFAADKLPQAENPYYTAAQQELQLKLADKPNTNKAKNIILFVGDGMSIPTVTAARIFEGQQRGVEGETNSLIFGQFPNVALSKTYTNDAQIADSAPTASAMMSGVKSNNGTIGVSGDVKRGDCAAQLKMPTVSLAERAELLGMSTGVVSTARLTHATPAATYVHTADRDWESDADLSEDAKKNGCPDIASQLVAWAPGDGFEVAFGGGRRMFLDKTMEDPEDKGKTGQRTDGRDLTAEWVKRYGNDGAFVWNEEQFKAIDPAKTKHVLALFDRSHMEYEADRAKDAGGEPSLAEMTEKAIDMLSQNDKGFFLMVEAGRIDHAHHEGNAFRALEDTVALNDAVKMALSKVKTDDTLIIVTADHSHTMTISGYASRGNPILGLSEEKGDDGKPYTTLGYMNGPGALKDELRADLSNVDTQDPDFLQQALVPMSSETHAGDDVAIFATGPSAYLFHGVVEQNFIYHVMDYAAQVESQLAK</sequence>
<evidence type="ECO:0000256" key="8">
    <source>
        <dbReference type="ARBA" id="ARBA00022842"/>
    </source>
</evidence>
<dbReference type="GO" id="GO:0098552">
    <property type="term" value="C:side of membrane"/>
    <property type="evidence" value="ECO:0007669"/>
    <property type="project" value="UniProtKB-KW"/>
</dbReference>
<keyword evidence="2" id="KW-1003">Cell membrane</keyword>
<feature type="signal peptide" evidence="15">
    <location>
        <begin position="1"/>
        <end position="21"/>
    </location>
</feature>
<feature type="binding site" evidence="13">
    <location>
        <position position="342"/>
    </location>
    <ligand>
        <name>Zn(2+)</name>
        <dbReference type="ChEBI" id="CHEBI:29105"/>
        <label>2</label>
    </ligand>
</feature>
<comment type="cofactor">
    <cofactor evidence="13">
        <name>Mg(2+)</name>
        <dbReference type="ChEBI" id="CHEBI:18420"/>
    </cofactor>
    <text evidence="13">Binds 1 Mg(2+) ion.</text>
</comment>
<dbReference type="RefSeq" id="WP_085582228.1">
    <property type="nucleotide sequence ID" value="NZ_JFKA01000004.1"/>
</dbReference>
<dbReference type="Gene3D" id="3.40.720.10">
    <property type="entry name" value="Alkaline Phosphatase, subunit A"/>
    <property type="match status" value="1"/>
</dbReference>
<comment type="cofactor">
    <cofactor evidence="13">
        <name>Zn(2+)</name>
        <dbReference type="ChEBI" id="CHEBI:29105"/>
    </cofactor>
    <text evidence="13">Binds 2 Zn(2+) ions.</text>
</comment>
<evidence type="ECO:0000256" key="7">
    <source>
        <dbReference type="ARBA" id="ARBA00022833"/>
    </source>
</evidence>
<proteinExistence type="inferred from homology"/>
<evidence type="ECO:0000256" key="12">
    <source>
        <dbReference type="PIRSR" id="PIRSR601952-1"/>
    </source>
</evidence>
<keyword evidence="7 13" id="KW-0862">Zinc</keyword>
<reference evidence="16 17" key="1">
    <citation type="submission" date="2014-03" db="EMBL/GenBank/DDBJ databases">
        <title>The draft genome sequence of Thalassospira mesophila JCM 18969.</title>
        <authorList>
            <person name="Lai Q."/>
            <person name="Shao Z."/>
        </authorList>
    </citation>
    <scope>NUCLEOTIDE SEQUENCE [LARGE SCALE GENOMIC DNA]</scope>
    <source>
        <strain evidence="16 17">JCM 18969</strain>
    </source>
</reference>
<evidence type="ECO:0000256" key="11">
    <source>
        <dbReference type="ARBA" id="ARBA00023288"/>
    </source>
</evidence>
<keyword evidence="4" id="KW-0336">GPI-anchor</keyword>
<dbReference type="InterPro" id="IPR017850">
    <property type="entry name" value="Alkaline_phosphatase_core_sf"/>
</dbReference>
<evidence type="ECO:0000256" key="9">
    <source>
        <dbReference type="ARBA" id="ARBA00023136"/>
    </source>
</evidence>
<dbReference type="PRINTS" id="PR00113">
    <property type="entry name" value="ALKPHPHTASE"/>
</dbReference>
<keyword evidence="3" id="KW-0597">Phosphoprotein</keyword>
<dbReference type="CDD" id="cd16012">
    <property type="entry name" value="ALP"/>
    <property type="match status" value="1"/>
</dbReference>
<dbReference type="SUPFAM" id="SSF53649">
    <property type="entry name" value="Alkaline phosphatase-like"/>
    <property type="match status" value="1"/>
</dbReference>
<feature type="binding site" evidence="13">
    <location>
        <position position="333"/>
    </location>
    <ligand>
        <name>Mg(2+)</name>
        <dbReference type="ChEBI" id="CHEBI:18420"/>
    </ligand>
</feature>
<feature type="binding site" evidence="13">
    <location>
        <position position="173"/>
    </location>
    <ligand>
        <name>Mg(2+)</name>
        <dbReference type="ChEBI" id="CHEBI:18420"/>
    </ligand>
</feature>
<dbReference type="SMART" id="SM00098">
    <property type="entry name" value="alkPPc"/>
    <property type="match status" value="1"/>
</dbReference>
<protein>
    <submittedName>
        <fullName evidence="16">Alkaline phosphatase</fullName>
    </submittedName>
</protein>
<keyword evidence="5 13" id="KW-0479">Metal-binding</keyword>
<comment type="caution">
    <text evidence="16">The sequence shown here is derived from an EMBL/GenBank/DDBJ whole genome shotgun (WGS) entry which is preliminary data.</text>
</comment>
<feature type="active site" description="Phosphoserine intermediate" evidence="12">
    <location>
        <position position="112"/>
    </location>
</feature>
<dbReference type="GO" id="GO:0004035">
    <property type="term" value="F:alkaline phosphatase activity"/>
    <property type="evidence" value="ECO:0007669"/>
    <property type="project" value="TreeGrafter"/>
</dbReference>
<dbReference type="STRING" id="1293891.TMES_10410"/>
<dbReference type="GO" id="GO:0046872">
    <property type="term" value="F:metal ion binding"/>
    <property type="evidence" value="ECO:0007669"/>
    <property type="project" value="UniProtKB-KW"/>
</dbReference>
<feature type="binding site" evidence="13">
    <location>
        <position position="62"/>
    </location>
    <ligand>
        <name>Mg(2+)</name>
        <dbReference type="ChEBI" id="CHEBI:18420"/>
    </ligand>
</feature>
<feature type="binding site" evidence="13">
    <location>
        <position position="175"/>
    </location>
    <ligand>
        <name>Mg(2+)</name>
        <dbReference type="ChEBI" id="CHEBI:18420"/>
    </ligand>
</feature>
<feature type="binding site" evidence="13">
    <location>
        <position position="338"/>
    </location>
    <ligand>
        <name>Zn(2+)</name>
        <dbReference type="ChEBI" id="CHEBI:29105"/>
        <label>2</label>
    </ligand>
</feature>
<dbReference type="InterPro" id="IPR001952">
    <property type="entry name" value="Alkaline_phosphatase"/>
</dbReference>
<evidence type="ECO:0000313" key="16">
    <source>
        <dbReference type="EMBL" id="OSQ38292.1"/>
    </source>
</evidence>
<dbReference type="PANTHER" id="PTHR11596">
    <property type="entry name" value="ALKALINE PHOSPHATASE"/>
    <property type="match status" value="1"/>
</dbReference>
<evidence type="ECO:0000256" key="10">
    <source>
        <dbReference type="ARBA" id="ARBA00023180"/>
    </source>
</evidence>
<evidence type="ECO:0000256" key="2">
    <source>
        <dbReference type="ARBA" id="ARBA00022475"/>
    </source>
</evidence>
<dbReference type="GO" id="GO:0005886">
    <property type="term" value="C:plasma membrane"/>
    <property type="evidence" value="ECO:0007669"/>
    <property type="project" value="UniProtKB-SubCell"/>
</dbReference>